<protein>
    <submittedName>
        <fullName evidence="2">Uncharacterized protein</fullName>
    </submittedName>
</protein>
<comment type="caution">
    <text evidence="2">The sequence shown here is derived from an EMBL/GenBank/DDBJ whole genome shotgun (WGS) entry which is preliminary data.</text>
</comment>
<gene>
    <name evidence="2" type="ORF">B0J13DRAFT_634251</name>
</gene>
<dbReference type="EMBL" id="JAGMUU010000001">
    <property type="protein sequence ID" value="KAH7163053.1"/>
    <property type="molecule type" value="Genomic_DNA"/>
</dbReference>
<accession>A0A9P9FLE1</accession>
<evidence type="ECO:0000313" key="3">
    <source>
        <dbReference type="Proteomes" id="UP000717696"/>
    </source>
</evidence>
<reference evidence="2" key="1">
    <citation type="journal article" date="2021" name="Nat. Commun.">
        <title>Genetic determinants of endophytism in the Arabidopsis root mycobiome.</title>
        <authorList>
            <person name="Mesny F."/>
            <person name="Miyauchi S."/>
            <person name="Thiergart T."/>
            <person name="Pickel B."/>
            <person name="Atanasova L."/>
            <person name="Karlsson M."/>
            <person name="Huettel B."/>
            <person name="Barry K.W."/>
            <person name="Haridas S."/>
            <person name="Chen C."/>
            <person name="Bauer D."/>
            <person name="Andreopoulos W."/>
            <person name="Pangilinan J."/>
            <person name="LaButti K."/>
            <person name="Riley R."/>
            <person name="Lipzen A."/>
            <person name="Clum A."/>
            <person name="Drula E."/>
            <person name="Henrissat B."/>
            <person name="Kohler A."/>
            <person name="Grigoriev I.V."/>
            <person name="Martin F.M."/>
            <person name="Hacquard S."/>
        </authorList>
    </citation>
    <scope>NUCLEOTIDE SEQUENCE</scope>
    <source>
        <strain evidence="2">MPI-CAGE-AT-0021</strain>
    </source>
</reference>
<feature type="region of interest" description="Disordered" evidence="1">
    <location>
        <begin position="248"/>
        <end position="278"/>
    </location>
</feature>
<sequence length="308" mass="33724">MAGHYAAMKHSGAMVARLESLVVGPRGRVRECAEVACGSFPQPPAEADGMDGEGGINQVGESRRHQTMAQCRGVDNGDGAMVQRRHFAAWVWSASCKRAVGQCRCWMRCRLKTSSQSADKFIGSQGVWSEARDLGRVTGSQSLVFVRTWMFNQSRESRARRIPTLSQSECLCVGTLLTGTDQPSNCPVYAKPDDGRYLCVGFRPPPSPSELKRSRSEWRPPRSAGCIPRPGLSLIGMGLELGAMVTTTTEGQDDEARARFRDPKRQQNGSKVGAKRRAAHGVARISSMAAWQHGSMEAWWHGSMAKLE</sequence>
<feature type="region of interest" description="Disordered" evidence="1">
    <location>
        <begin position="43"/>
        <end position="66"/>
    </location>
</feature>
<proteinExistence type="predicted"/>
<name>A0A9P9FLE1_9HYPO</name>
<feature type="compositionally biased region" description="Basic and acidic residues" evidence="1">
    <location>
        <begin position="254"/>
        <end position="265"/>
    </location>
</feature>
<dbReference type="Proteomes" id="UP000717696">
    <property type="component" value="Unassembled WGS sequence"/>
</dbReference>
<dbReference type="AlphaFoldDB" id="A0A9P9FLE1"/>
<keyword evidence="3" id="KW-1185">Reference proteome</keyword>
<organism evidence="2 3">
    <name type="scientific">Dactylonectria estremocensis</name>
    <dbReference type="NCBI Taxonomy" id="1079267"/>
    <lineage>
        <taxon>Eukaryota</taxon>
        <taxon>Fungi</taxon>
        <taxon>Dikarya</taxon>
        <taxon>Ascomycota</taxon>
        <taxon>Pezizomycotina</taxon>
        <taxon>Sordariomycetes</taxon>
        <taxon>Hypocreomycetidae</taxon>
        <taxon>Hypocreales</taxon>
        <taxon>Nectriaceae</taxon>
        <taxon>Dactylonectria</taxon>
    </lineage>
</organism>
<evidence type="ECO:0000256" key="1">
    <source>
        <dbReference type="SAM" id="MobiDB-lite"/>
    </source>
</evidence>
<evidence type="ECO:0000313" key="2">
    <source>
        <dbReference type="EMBL" id="KAH7163053.1"/>
    </source>
</evidence>
<dbReference type="OrthoDB" id="10602964at2759"/>